<keyword evidence="1" id="KW-0472">Membrane</keyword>
<protein>
    <recommendedName>
        <fullName evidence="2">Alpha-L-glutamate ligase-related protein ATP-grasp domain-containing protein</fullName>
    </recommendedName>
</protein>
<evidence type="ECO:0000313" key="4">
    <source>
        <dbReference type="EMBL" id="TXJ98828.1"/>
    </source>
</evidence>
<keyword evidence="1" id="KW-0812">Transmembrane</keyword>
<evidence type="ECO:0000313" key="5">
    <source>
        <dbReference type="Proteomes" id="UP000266691"/>
    </source>
</evidence>
<dbReference type="SUPFAM" id="SSF56059">
    <property type="entry name" value="Glutathione synthetase ATP-binding domain-like"/>
    <property type="match status" value="1"/>
</dbReference>
<feature type="transmembrane region" description="Helical" evidence="1">
    <location>
        <begin position="21"/>
        <end position="43"/>
    </location>
</feature>
<organism evidence="3 5">
    <name type="scientific">Flagellimonas pelagia</name>
    <dbReference type="NCBI Taxonomy" id="2306998"/>
    <lineage>
        <taxon>Bacteria</taxon>
        <taxon>Pseudomonadati</taxon>
        <taxon>Bacteroidota</taxon>
        <taxon>Flavobacteriia</taxon>
        <taxon>Flavobacteriales</taxon>
        <taxon>Flavobacteriaceae</taxon>
        <taxon>Flagellimonas</taxon>
    </lineage>
</organism>
<gene>
    <name evidence="3" type="ORF">D2V05_05695</name>
    <name evidence="4" type="ORF">FQ017_05650</name>
</gene>
<dbReference type="Gene3D" id="3.30.470.20">
    <property type="entry name" value="ATP-grasp fold, B domain"/>
    <property type="match status" value="1"/>
</dbReference>
<name>A0A3A1NP72_9FLAO</name>
<evidence type="ECO:0000259" key="2">
    <source>
        <dbReference type="Pfam" id="PF14397"/>
    </source>
</evidence>
<feature type="domain" description="Alpha-L-glutamate ligase-related protein ATP-grasp" evidence="2">
    <location>
        <begin position="70"/>
        <end position="334"/>
    </location>
</feature>
<keyword evidence="6" id="KW-1185">Reference proteome</keyword>
<evidence type="ECO:0000313" key="3">
    <source>
        <dbReference type="EMBL" id="RIV46058.1"/>
    </source>
</evidence>
<dbReference type="RefSeq" id="WP_119646556.1">
    <property type="nucleotide sequence ID" value="NZ_QXFI01000013.1"/>
</dbReference>
<dbReference type="OrthoDB" id="6315394at2"/>
<proteinExistence type="predicted"/>
<dbReference type="Proteomes" id="UP000266691">
    <property type="component" value="Unassembled WGS sequence"/>
</dbReference>
<comment type="caution">
    <text evidence="3">The sequence shown here is derived from an EMBL/GenBank/DDBJ whole genome shotgun (WGS) entry which is preliminary data.</text>
</comment>
<sequence>MNKKQWNGLAFFLKDKRKKNYLRIVYEFFYLWVLKKEIPWYYFKFLYRKNISNIEDYLGTKEAYKVKHCPKYHRKEYIMVMDHKLSFSLFCKENNIPSTELISYNFRTNFYLKGKLYKINDHNELEEFFNQIWMMTEKDRFFVKPISAYGGAGARILEKSRIKVGLPSLYEELVGGDFIHEHILLQHKEIAQIYSKSVNTIRFETFIDANSNVHVLSAFMRFGRGDSVVDNASSGGVYVGVNMDNGTLKEIAYEQANFGNEDYPMHPDTQFVFGGFKIPFFKEACELVKLSTEYLPDRYIGWDVAITENGPVILEANQDPGIFTSDVTYGGYLNHPIYNEILDGVKDWVPN</sequence>
<dbReference type="AlphaFoldDB" id="A0A3A1NP72"/>
<evidence type="ECO:0000313" key="6">
    <source>
        <dbReference type="Proteomes" id="UP000321621"/>
    </source>
</evidence>
<dbReference type="EMBL" id="VNWK01000013">
    <property type="protein sequence ID" value="TXJ98828.1"/>
    <property type="molecule type" value="Genomic_DNA"/>
</dbReference>
<dbReference type="Proteomes" id="UP000321621">
    <property type="component" value="Unassembled WGS sequence"/>
</dbReference>
<accession>A0A3A1NP72</accession>
<reference evidence="3 5" key="1">
    <citation type="submission" date="2018-08" db="EMBL/GenBank/DDBJ databases">
        <title>Proposal of Muricauda 72 sp.nov. and Muricauda NH166 sp.nov., isolated from seawater.</title>
        <authorList>
            <person name="Cheng H."/>
            <person name="Wu Y.-H."/>
            <person name="Guo L.-L."/>
            <person name="Xu X.-W."/>
        </authorList>
    </citation>
    <scope>NUCLEOTIDE SEQUENCE [LARGE SCALE GENOMIC DNA]</scope>
    <source>
        <strain evidence="3 5">72</strain>
    </source>
</reference>
<reference evidence="4 6" key="2">
    <citation type="submission" date="2019-07" db="EMBL/GenBank/DDBJ databases">
        <title>Draft genome of two Muricauda strains isolated from deep sea.</title>
        <authorList>
            <person name="Sun C."/>
        </authorList>
    </citation>
    <scope>NUCLEOTIDE SEQUENCE [LARGE SCALE GENOMIC DNA]</scope>
    <source>
        <strain evidence="4 6">72</strain>
    </source>
</reference>
<dbReference type="EMBL" id="QXFI01000013">
    <property type="protein sequence ID" value="RIV46058.1"/>
    <property type="molecule type" value="Genomic_DNA"/>
</dbReference>
<evidence type="ECO:0000256" key="1">
    <source>
        <dbReference type="SAM" id="Phobius"/>
    </source>
</evidence>
<dbReference type="InterPro" id="IPR039523">
    <property type="entry name" value="RimK-rel_E_lig_ATP-grasp"/>
</dbReference>
<dbReference type="Pfam" id="PF14397">
    <property type="entry name" value="ATPgrasp_ST"/>
    <property type="match status" value="1"/>
</dbReference>
<keyword evidence="1" id="KW-1133">Transmembrane helix</keyword>